<dbReference type="PIRSF" id="PIRSF002162">
    <property type="entry name" value="Ribosomal_L6"/>
    <property type="match status" value="1"/>
</dbReference>
<dbReference type="InterPro" id="IPR000702">
    <property type="entry name" value="Ribosomal_uL6-like"/>
</dbReference>
<keyword evidence="4 6" id="KW-0699">rRNA-binding</keyword>
<accession>A0A1F4NPR3</accession>
<dbReference type="GO" id="GO:0022625">
    <property type="term" value="C:cytosolic large ribosomal subunit"/>
    <property type="evidence" value="ECO:0007669"/>
    <property type="project" value="UniProtKB-UniRule"/>
</dbReference>
<dbReference type="GO" id="GO:0003735">
    <property type="term" value="F:structural constituent of ribosome"/>
    <property type="evidence" value="ECO:0007669"/>
    <property type="project" value="UniProtKB-UniRule"/>
</dbReference>
<evidence type="ECO:0000256" key="6">
    <source>
        <dbReference type="RuleBase" id="RU003870"/>
    </source>
</evidence>
<evidence type="ECO:0000256" key="2">
    <source>
        <dbReference type="ARBA" id="ARBA00022980"/>
    </source>
</evidence>
<evidence type="ECO:0000259" key="7">
    <source>
        <dbReference type="Pfam" id="PF00347"/>
    </source>
</evidence>
<reference evidence="8 9" key="1">
    <citation type="journal article" date="2016" name="Nat. Commun.">
        <title>Thousands of microbial genomes shed light on interconnected biogeochemical processes in an aquifer system.</title>
        <authorList>
            <person name="Anantharaman K."/>
            <person name="Brown C.T."/>
            <person name="Hug L.A."/>
            <person name="Sharon I."/>
            <person name="Castelle C.J."/>
            <person name="Probst A.J."/>
            <person name="Thomas B.C."/>
            <person name="Singh A."/>
            <person name="Wilkins M.J."/>
            <person name="Karaoz U."/>
            <person name="Brodie E.L."/>
            <person name="Williams K.H."/>
            <person name="Hubbard S.S."/>
            <person name="Banfield J.F."/>
        </authorList>
    </citation>
    <scope>NUCLEOTIDE SEQUENCE [LARGE SCALE GENOMIC DNA]</scope>
</reference>
<comment type="subunit">
    <text evidence="4">Part of the 50S ribosomal subunit.</text>
</comment>
<proteinExistence type="inferred from homology"/>
<name>A0A1F4NPR3_UNCK3</name>
<dbReference type="GO" id="GO:0019843">
    <property type="term" value="F:rRNA binding"/>
    <property type="evidence" value="ECO:0007669"/>
    <property type="project" value="UniProtKB-UniRule"/>
</dbReference>
<evidence type="ECO:0000313" key="9">
    <source>
        <dbReference type="Proteomes" id="UP000178085"/>
    </source>
</evidence>
<dbReference type="InterPro" id="IPR002358">
    <property type="entry name" value="Ribosomal_uL6_CS"/>
</dbReference>
<comment type="caution">
    <text evidence="8">The sequence shown here is derived from an EMBL/GenBank/DDBJ whole genome shotgun (WGS) entry which is preliminary data.</text>
</comment>
<evidence type="ECO:0000256" key="3">
    <source>
        <dbReference type="ARBA" id="ARBA00023274"/>
    </source>
</evidence>
<dbReference type="FunFam" id="3.90.930.12:FF:000001">
    <property type="entry name" value="50S ribosomal protein L6"/>
    <property type="match status" value="1"/>
</dbReference>
<dbReference type="InterPro" id="IPR036789">
    <property type="entry name" value="Ribosomal_uL6-like_a/b-dom_sf"/>
</dbReference>
<comment type="similarity">
    <text evidence="1 4 5">Belongs to the universal ribosomal protein uL6 family.</text>
</comment>
<sequence>MSKIGKILITVPINASVSITDRLVQVKGPKGELATVIPDNIVVEQQNGTLAVKRLNEIKATKALHGLIRSLLNNNIKGVTDGFTRTLEINGVGFKAELRGNQVVLSVGFSHPVVLDIIEGVEIKQDKNQLIVSGIDKQRVGHMAALIRSIKKPEPYKGKGIKYSDETIRRKAGKAAKTA</sequence>
<keyword evidence="4 6" id="KW-0694">RNA-binding</keyword>
<dbReference type="PROSITE" id="PS00525">
    <property type="entry name" value="RIBOSOMAL_L6_1"/>
    <property type="match status" value="1"/>
</dbReference>
<evidence type="ECO:0000256" key="1">
    <source>
        <dbReference type="ARBA" id="ARBA00009356"/>
    </source>
</evidence>
<protein>
    <recommendedName>
        <fullName evidence="4">Large ribosomal subunit protein uL6</fullName>
    </recommendedName>
</protein>
<dbReference type="AlphaFoldDB" id="A0A1F4NPR3"/>
<evidence type="ECO:0000256" key="5">
    <source>
        <dbReference type="RuleBase" id="RU003869"/>
    </source>
</evidence>
<evidence type="ECO:0000256" key="4">
    <source>
        <dbReference type="HAMAP-Rule" id="MF_01365"/>
    </source>
</evidence>
<keyword evidence="3 4" id="KW-0687">Ribonucleoprotein</keyword>
<dbReference type="NCBIfam" id="TIGR03654">
    <property type="entry name" value="L6_bact"/>
    <property type="match status" value="1"/>
</dbReference>
<comment type="function">
    <text evidence="4 6">This protein binds to the 23S rRNA, and is important in its secondary structure. It is located near the subunit interface in the base of the L7/L12 stalk, and near the tRNA binding site of the peptidyltransferase center.</text>
</comment>
<keyword evidence="2 4" id="KW-0689">Ribosomal protein</keyword>
<dbReference type="InterPro" id="IPR020040">
    <property type="entry name" value="Ribosomal_uL6_a/b-dom"/>
</dbReference>
<dbReference type="Pfam" id="PF00347">
    <property type="entry name" value="Ribosomal_L6"/>
    <property type="match status" value="2"/>
</dbReference>
<dbReference type="PANTHER" id="PTHR11655">
    <property type="entry name" value="60S/50S RIBOSOMAL PROTEIN L6/L9"/>
    <property type="match status" value="1"/>
</dbReference>
<dbReference type="Gene3D" id="3.90.930.12">
    <property type="entry name" value="Ribosomal protein L6, alpha-beta domain"/>
    <property type="match status" value="2"/>
</dbReference>
<dbReference type="PANTHER" id="PTHR11655:SF14">
    <property type="entry name" value="LARGE RIBOSOMAL SUBUNIT PROTEIN UL6M"/>
    <property type="match status" value="1"/>
</dbReference>
<dbReference type="Proteomes" id="UP000178085">
    <property type="component" value="Unassembled WGS sequence"/>
</dbReference>
<evidence type="ECO:0000313" key="8">
    <source>
        <dbReference type="EMBL" id="OGB73400.1"/>
    </source>
</evidence>
<feature type="domain" description="Large ribosomal subunit protein uL6 alpha-beta" evidence="7">
    <location>
        <begin position="91"/>
        <end position="163"/>
    </location>
</feature>
<dbReference type="HAMAP" id="MF_01365_B">
    <property type="entry name" value="Ribosomal_uL6_B"/>
    <property type="match status" value="1"/>
</dbReference>
<dbReference type="PRINTS" id="PR00059">
    <property type="entry name" value="RIBOSOMALL6"/>
</dbReference>
<organism evidence="8 9">
    <name type="scientific">candidate division Kazan bacterium RIFCSPLOWO2_01_FULL_45_19</name>
    <dbReference type="NCBI Taxonomy" id="1798538"/>
    <lineage>
        <taxon>Bacteria</taxon>
        <taxon>Bacteria division Kazan-3B-28</taxon>
    </lineage>
</organism>
<dbReference type="SUPFAM" id="SSF56053">
    <property type="entry name" value="Ribosomal protein L6"/>
    <property type="match status" value="2"/>
</dbReference>
<gene>
    <name evidence="4" type="primary">rplF</name>
    <name evidence="8" type="ORF">A3K51_00815</name>
</gene>
<dbReference type="EMBL" id="METD01000001">
    <property type="protein sequence ID" value="OGB73400.1"/>
    <property type="molecule type" value="Genomic_DNA"/>
</dbReference>
<feature type="domain" description="Large ribosomal subunit protein uL6 alpha-beta" evidence="7">
    <location>
        <begin position="11"/>
        <end position="82"/>
    </location>
</feature>
<dbReference type="InterPro" id="IPR019906">
    <property type="entry name" value="Ribosomal_uL6_bac-type"/>
</dbReference>
<dbReference type="GO" id="GO:0002181">
    <property type="term" value="P:cytoplasmic translation"/>
    <property type="evidence" value="ECO:0007669"/>
    <property type="project" value="TreeGrafter"/>
</dbReference>